<dbReference type="SUPFAM" id="SSF116734">
    <property type="entry name" value="DNA methylase specificity domain"/>
    <property type="match status" value="1"/>
</dbReference>
<dbReference type="PANTHER" id="PTHR30408">
    <property type="entry name" value="TYPE-1 RESTRICTION ENZYME ECOKI SPECIFICITY PROTEIN"/>
    <property type="match status" value="1"/>
</dbReference>
<dbReference type="OrthoDB" id="5360691at2"/>
<protein>
    <recommendedName>
        <fullName evidence="5">Type I restriction modification DNA specificity domain-containing protein</fullName>
    </recommendedName>
</protein>
<dbReference type="PANTHER" id="PTHR30408:SF12">
    <property type="entry name" value="TYPE I RESTRICTION ENZYME MJAVIII SPECIFICITY SUBUNIT"/>
    <property type="match status" value="1"/>
</dbReference>
<reference evidence="3 4" key="1">
    <citation type="submission" date="2018-05" db="EMBL/GenBank/DDBJ databases">
        <title>The Hungate 1000. A catalogue of reference genomes from the rumen microbiome.</title>
        <authorList>
            <person name="Kelly W."/>
        </authorList>
    </citation>
    <scope>NUCLEOTIDE SEQUENCE [LARGE SCALE GENOMIC DNA]</scope>
    <source>
        <strain evidence="3 4">SAb67</strain>
    </source>
</reference>
<keyword evidence="1" id="KW-0680">Restriction system</keyword>
<organism evidence="3 4">
    <name type="scientific">Ruminococcus flavefaciens</name>
    <dbReference type="NCBI Taxonomy" id="1265"/>
    <lineage>
        <taxon>Bacteria</taxon>
        <taxon>Bacillati</taxon>
        <taxon>Bacillota</taxon>
        <taxon>Clostridia</taxon>
        <taxon>Eubacteriales</taxon>
        <taxon>Oscillospiraceae</taxon>
        <taxon>Ruminococcus</taxon>
    </lineage>
</organism>
<comment type="caution">
    <text evidence="3">The sequence shown here is derived from an EMBL/GenBank/DDBJ whole genome shotgun (WGS) entry which is preliminary data.</text>
</comment>
<dbReference type="RefSeq" id="WP_109727851.1">
    <property type="nucleotide sequence ID" value="NZ_QGDI01000016.1"/>
</dbReference>
<evidence type="ECO:0000256" key="1">
    <source>
        <dbReference type="ARBA" id="ARBA00022747"/>
    </source>
</evidence>
<dbReference type="EMBL" id="QGDI01000016">
    <property type="protein sequence ID" value="PWJ10086.1"/>
    <property type="molecule type" value="Genomic_DNA"/>
</dbReference>
<dbReference type="InterPro" id="IPR052021">
    <property type="entry name" value="Type-I_RS_S_subunit"/>
</dbReference>
<accession>A0A315XUK8</accession>
<dbReference type="Proteomes" id="UP000245720">
    <property type="component" value="Unassembled WGS sequence"/>
</dbReference>
<dbReference type="GO" id="GO:0003677">
    <property type="term" value="F:DNA binding"/>
    <property type="evidence" value="ECO:0007669"/>
    <property type="project" value="UniProtKB-KW"/>
</dbReference>
<dbReference type="InterPro" id="IPR044946">
    <property type="entry name" value="Restrct_endonuc_typeI_TRD_sf"/>
</dbReference>
<dbReference type="AlphaFoldDB" id="A0A315XUK8"/>
<evidence type="ECO:0000313" key="4">
    <source>
        <dbReference type="Proteomes" id="UP000245720"/>
    </source>
</evidence>
<evidence type="ECO:0000313" key="3">
    <source>
        <dbReference type="EMBL" id="PWJ10086.1"/>
    </source>
</evidence>
<evidence type="ECO:0000256" key="2">
    <source>
        <dbReference type="ARBA" id="ARBA00023125"/>
    </source>
</evidence>
<dbReference type="GO" id="GO:0009307">
    <property type="term" value="P:DNA restriction-modification system"/>
    <property type="evidence" value="ECO:0007669"/>
    <property type="project" value="UniProtKB-KW"/>
</dbReference>
<dbReference type="Gene3D" id="3.90.220.20">
    <property type="entry name" value="DNA methylase specificity domains"/>
    <property type="match status" value="1"/>
</dbReference>
<name>A0A315XUK8_RUMFL</name>
<keyword evidence="2" id="KW-0238">DNA-binding</keyword>
<gene>
    <name evidence="3" type="ORF">IE37_03178</name>
</gene>
<sequence length="189" mass="21840">MKLTKLAAVKTGLVLSRKEAKTTDKSWEYRQLNLKAVNDDGTINTDETIPFYASEELSPNYLTQVGDIVVKTSEPYTAAYITEEYTGLVIPSHFVVVRVDITKALPQYIAWYLNKDRIKKAFRMSCTGMLKQIKPTMVGETEIKLPSLERQRQVVELYNISRQEIVLLERQIRQKEAYYKALINKVNRM</sequence>
<proteinExistence type="predicted"/>
<evidence type="ECO:0008006" key="5">
    <source>
        <dbReference type="Google" id="ProtNLM"/>
    </source>
</evidence>